<reference evidence="3" key="1">
    <citation type="journal article" date="2015" name="Nature">
        <title>Complex archaea that bridge the gap between prokaryotes and eukaryotes.</title>
        <authorList>
            <person name="Spang A."/>
            <person name="Saw J.H."/>
            <person name="Jorgensen S.L."/>
            <person name="Zaremba-Niedzwiedzka K."/>
            <person name="Martijn J."/>
            <person name="Lind A.E."/>
            <person name="van Eijk R."/>
            <person name="Schleper C."/>
            <person name="Guy L."/>
            <person name="Ettema T.J."/>
        </authorList>
    </citation>
    <scope>NUCLEOTIDE SEQUENCE</scope>
</reference>
<feature type="domain" description="Solute-binding protein family 3/N-terminal" evidence="2">
    <location>
        <begin position="29"/>
        <end position="256"/>
    </location>
</feature>
<evidence type="ECO:0000313" key="3">
    <source>
        <dbReference type="EMBL" id="KKK81165.1"/>
    </source>
</evidence>
<dbReference type="SMART" id="SM00062">
    <property type="entry name" value="PBPb"/>
    <property type="match status" value="1"/>
</dbReference>
<accession>A0A0F8Z574</accession>
<evidence type="ECO:0000259" key="2">
    <source>
        <dbReference type="SMART" id="SM00062"/>
    </source>
</evidence>
<sequence length="264" mass="29918">MRFIVYIFIVFAFVNYAYAAIQPNAAVQKISLAVDHAPPYSQINQNGEVSGAIVDIFQEMKKQLPFKLELVGCPFSRCVRMLEQGEVNAMGGLILTAKRQQRMQFVTPPYMVLSSSFVFYARQDSQLQIKNYDDLYGKKIAVMRGAAHFKRFDDDKMLIKVPVLAESTAIELLLKDRADLVIAVEDTADHAMSVLNQPANKLLKMQYRFNDTIYGYLALSKQFSTTLLAQQIEVLMKTMATNGQLNQIIAPYKLPPLNEQALRF</sequence>
<name>A0A0F8Z574_9ZZZZ</name>
<dbReference type="InterPro" id="IPR001638">
    <property type="entry name" value="Solute-binding_3/MltF_N"/>
</dbReference>
<gene>
    <name evidence="3" type="ORF">LCGC14_2816230</name>
</gene>
<dbReference type="Gene3D" id="3.40.190.10">
    <property type="entry name" value="Periplasmic binding protein-like II"/>
    <property type="match status" value="2"/>
</dbReference>
<organism evidence="3">
    <name type="scientific">marine sediment metagenome</name>
    <dbReference type="NCBI Taxonomy" id="412755"/>
    <lineage>
        <taxon>unclassified sequences</taxon>
        <taxon>metagenomes</taxon>
        <taxon>ecological metagenomes</taxon>
    </lineage>
</organism>
<proteinExistence type="predicted"/>
<dbReference type="SUPFAM" id="SSF53850">
    <property type="entry name" value="Periplasmic binding protein-like II"/>
    <property type="match status" value="1"/>
</dbReference>
<dbReference type="AlphaFoldDB" id="A0A0F8Z574"/>
<dbReference type="EMBL" id="LAZR01053245">
    <property type="protein sequence ID" value="KKK81165.1"/>
    <property type="molecule type" value="Genomic_DNA"/>
</dbReference>
<dbReference type="PANTHER" id="PTHR35936">
    <property type="entry name" value="MEMBRANE-BOUND LYTIC MUREIN TRANSGLYCOSYLASE F"/>
    <property type="match status" value="1"/>
</dbReference>
<evidence type="ECO:0000256" key="1">
    <source>
        <dbReference type="ARBA" id="ARBA00022729"/>
    </source>
</evidence>
<protein>
    <recommendedName>
        <fullName evidence="2">Solute-binding protein family 3/N-terminal domain-containing protein</fullName>
    </recommendedName>
</protein>
<keyword evidence="1" id="KW-0732">Signal</keyword>
<comment type="caution">
    <text evidence="3">The sequence shown here is derived from an EMBL/GenBank/DDBJ whole genome shotgun (WGS) entry which is preliminary data.</text>
</comment>
<dbReference type="PANTHER" id="PTHR35936:SF25">
    <property type="entry name" value="ABC TRANSPORTER SUBSTRATE-BINDING PROTEIN"/>
    <property type="match status" value="1"/>
</dbReference>
<dbReference type="Pfam" id="PF00497">
    <property type="entry name" value="SBP_bac_3"/>
    <property type="match status" value="1"/>
</dbReference>